<feature type="transmembrane region" description="Helical" evidence="1">
    <location>
        <begin position="168"/>
        <end position="189"/>
    </location>
</feature>
<protein>
    <submittedName>
        <fullName evidence="2">Uncharacterized protein</fullName>
    </submittedName>
</protein>
<dbReference type="EMBL" id="CP011213">
    <property type="protein sequence ID" value="AKM82209.1"/>
    <property type="molecule type" value="Genomic_DNA"/>
</dbReference>
<feature type="transmembrane region" description="Helical" evidence="1">
    <location>
        <begin position="36"/>
        <end position="56"/>
    </location>
</feature>
<keyword evidence="1" id="KW-0472">Membrane</keyword>
<feature type="transmembrane region" description="Helical" evidence="1">
    <location>
        <begin position="462"/>
        <end position="479"/>
    </location>
</feature>
<evidence type="ECO:0000313" key="3">
    <source>
        <dbReference type="Proteomes" id="UP000035648"/>
    </source>
</evidence>
<proteinExistence type="predicted"/>
<dbReference type="AlphaFoldDB" id="A0A0G4B302"/>
<feature type="transmembrane region" description="Helical" evidence="1">
    <location>
        <begin position="93"/>
        <end position="113"/>
    </location>
</feature>
<name>A0A0G4B302_9BACT</name>
<dbReference type="KEGG" id="bbgw:UT28_C0001G0403"/>
<feature type="transmembrane region" description="Helical" evidence="1">
    <location>
        <begin position="439"/>
        <end position="456"/>
    </location>
</feature>
<reference evidence="2 3" key="1">
    <citation type="journal article" date="2015" name="Nature">
        <title>rRNA introns, odd ribosomes, and small enigmatic genomes across a large radiation of phyla.</title>
        <authorList>
            <person name="Brown C.T."/>
            <person name="Hug L.A."/>
            <person name="Thomas B.C."/>
            <person name="Sharon I."/>
            <person name="Castelle C.J."/>
            <person name="Singh A."/>
            <person name="Wilkins M.J."/>
            <person name="Williams K.H."/>
            <person name="Banfield J.F."/>
        </authorList>
    </citation>
    <scope>NUCLEOTIDE SEQUENCE [LARGE SCALE GENOMIC DNA]</scope>
</reference>
<sequence length="611" mass="70231">MIHNIIISVAIFFLFLISSFAMFLPLKHLMKDEKIALRYAIPFSLSLEIIIGYIFYCTSTMRYFPESYLSFVVLANLWVCYKIKLPELRKVRFNWLAIFSVIILSIVIIYTRYFDSFKFIGPGSNDTYNHLFFVKNLLSPGYLSNGFYAPGFHIILMPLAKIISFADLYRFTGPAIGMVTVIAFILLIHNFLKNKVLTVFLLALLVLPIYNQFTLQTIGFFSSSLTFIYFAAFIVLISDQEIKRRKLNLVLFLIFSVALALSVPYFFISLLPTAAVLFLAVFVFNKKFTKGYSRYLLCINLFLFIGFLTSFGHVYIQSNVLKRYYGFPGIQVTVGEESTTNDAITEDLKMPGYVQKNPYLKPMLGTGYDAIRVKNVRSINSILGLGSYLWIGFSTFLFIYALRKKNALLLTLSIASLVYGLSTQTGIFEMSNYRGRSGWYLLMLSIFGLTTFVDQIYSKKMYHYLLVGSVLISASGLFLPPKFYRSYYDEEFRVISRLAKQYTDKNLTLITSSYQLGMVAQNITLQELKPDYLQNNNSVLILEKKILRPDPVLSQGAASTDKGFKNYSEKFEAREKSIKSSIESIKQDEHFTDYTKFFENENFFILTNIKD</sequence>
<feature type="transmembrane region" description="Helical" evidence="1">
    <location>
        <begin position="219"/>
        <end position="237"/>
    </location>
</feature>
<gene>
    <name evidence="2" type="ORF">UT28_C0001G0403</name>
</gene>
<feature type="transmembrane region" description="Helical" evidence="1">
    <location>
        <begin position="249"/>
        <end position="282"/>
    </location>
</feature>
<evidence type="ECO:0000256" key="1">
    <source>
        <dbReference type="SAM" id="Phobius"/>
    </source>
</evidence>
<keyword evidence="1" id="KW-0812">Transmembrane</keyword>
<organism evidence="2 3">
    <name type="scientific">Berkelbacteria bacterium GW2011_GWE1_39_12</name>
    <dbReference type="NCBI Taxonomy" id="1618337"/>
    <lineage>
        <taxon>Bacteria</taxon>
        <taxon>Candidatus Berkelbacteria</taxon>
    </lineage>
</organism>
<keyword evidence="1" id="KW-1133">Transmembrane helix</keyword>
<dbReference type="Proteomes" id="UP000035648">
    <property type="component" value="Chromosome"/>
</dbReference>
<dbReference type="STRING" id="1618337.UT28_C0001G0403"/>
<accession>A0A0G4B302</accession>
<feature type="transmembrane region" description="Helical" evidence="1">
    <location>
        <begin position="382"/>
        <end position="402"/>
    </location>
</feature>
<feature type="transmembrane region" description="Helical" evidence="1">
    <location>
        <begin position="196"/>
        <end position="213"/>
    </location>
</feature>
<feature type="transmembrane region" description="Helical" evidence="1">
    <location>
        <begin position="294"/>
        <end position="316"/>
    </location>
</feature>
<feature type="transmembrane region" description="Helical" evidence="1">
    <location>
        <begin position="408"/>
        <end position="427"/>
    </location>
</feature>
<evidence type="ECO:0000313" key="2">
    <source>
        <dbReference type="EMBL" id="AKM82209.1"/>
    </source>
</evidence>
<feature type="transmembrane region" description="Helical" evidence="1">
    <location>
        <begin position="6"/>
        <end position="24"/>
    </location>
</feature>